<dbReference type="Gene3D" id="3.40.50.300">
    <property type="entry name" value="P-loop containing nucleotide triphosphate hydrolases"/>
    <property type="match status" value="1"/>
</dbReference>
<protein>
    <submittedName>
        <fullName evidence="3">Cell division protein ZapE</fullName>
    </submittedName>
</protein>
<dbReference type="PANTHER" id="PTHR12169:SF6">
    <property type="entry name" value="AFG1-LIKE ATPASE"/>
    <property type="match status" value="1"/>
</dbReference>
<dbReference type="Proteomes" id="UP001185899">
    <property type="component" value="Unassembled WGS sequence"/>
</dbReference>
<dbReference type="GO" id="GO:0051301">
    <property type="term" value="P:cell division"/>
    <property type="evidence" value="ECO:0007669"/>
    <property type="project" value="UniProtKB-KW"/>
</dbReference>
<gene>
    <name evidence="3" type="primary">zapE</name>
    <name evidence="3" type="ORF">R3P95_19575</name>
</gene>
<keyword evidence="3" id="KW-0131">Cell cycle</keyword>
<evidence type="ECO:0000256" key="2">
    <source>
        <dbReference type="ARBA" id="ARBA00022840"/>
    </source>
</evidence>
<keyword evidence="3" id="KW-0132">Cell division</keyword>
<dbReference type="InterPro" id="IPR005654">
    <property type="entry name" value="ATPase_AFG1-like"/>
</dbReference>
<accession>A0ABU4B2Q5</accession>
<evidence type="ECO:0000313" key="3">
    <source>
        <dbReference type="EMBL" id="MDV6232759.1"/>
    </source>
</evidence>
<proteinExistence type="predicted"/>
<evidence type="ECO:0000313" key="4">
    <source>
        <dbReference type="Proteomes" id="UP001185899"/>
    </source>
</evidence>
<dbReference type="InterPro" id="IPR027417">
    <property type="entry name" value="P-loop_NTPase"/>
</dbReference>
<keyword evidence="1" id="KW-0547">Nucleotide-binding</keyword>
<organism evidence="3 4">
    <name type="scientific">Rhodococcus cercidiphylli</name>
    <dbReference type="NCBI Taxonomy" id="489916"/>
    <lineage>
        <taxon>Bacteria</taxon>
        <taxon>Bacillati</taxon>
        <taxon>Actinomycetota</taxon>
        <taxon>Actinomycetes</taxon>
        <taxon>Mycobacteriales</taxon>
        <taxon>Nocardiaceae</taxon>
        <taxon>Rhodococcus</taxon>
    </lineage>
</organism>
<dbReference type="Pfam" id="PF03969">
    <property type="entry name" value="AFG1_ATPase"/>
    <property type="match status" value="2"/>
</dbReference>
<evidence type="ECO:0000256" key="1">
    <source>
        <dbReference type="ARBA" id="ARBA00022741"/>
    </source>
</evidence>
<keyword evidence="4" id="KW-1185">Reference proteome</keyword>
<keyword evidence="2" id="KW-0067">ATP-binding</keyword>
<name>A0ABU4B2Q5_9NOCA</name>
<sequence>MRPSAPRDTFEADFTLDDAQAAAADALSTPGAVGVYLWGPVGRGKTWLLDAYFAGAETTAKKRVHFHSFFRDLHAAYFRHGFSIDAAIDDVLSTGDTGVQAELLCFDEFHVHDIDNARLITRMLDALFAREVALVVTSNYAPDDLLPNPLYHPTFVPTIEKLKRNLEVICVDGPVDYRAAGTSGSRFASGSWILESGIDGRTFADLCCAARSTGDYLRLFEETASLTVTEVPPLSTVDEFAAQRFANLVDVAYDRDVRVDFHALVPLDEFAVGCSGLDTDRLVSRLSELGPTSTRAPFDFRRSPSPGT</sequence>
<dbReference type="SUPFAM" id="SSF52540">
    <property type="entry name" value="P-loop containing nucleoside triphosphate hydrolases"/>
    <property type="match status" value="1"/>
</dbReference>
<reference evidence="3 4" key="1">
    <citation type="submission" date="2023-10" db="EMBL/GenBank/DDBJ databases">
        <title>Development of a sustainable strategy for remediation of hydrocarbon-contaminated territories based on the waste exchange concept.</title>
        <authorList>
            <person name="Krivoruchko A."/>
        </authorList>
    </citation>
    <scope>NUCLEOTIDE SEQUENCE [LARGE SCALE GENOMIC DNA]</scope>
    <source>
        <strain evidence="3 4">IEGM 1322</strain>
    </source>
</reference>
<dbReference type="NCBIfam" id="NF040713">
    <property type="entry name" value="ZapE"/>
    <property type="match status" value="1"/>
</dbReference>
<dbReference type="PANTHER" id="PTHR12169">
    <property type="entry name" value="ATPASE N2B"/>
    <property type="match status" value="1"/>
</dbReference>
<dbReference type="RefSeq" id="WP_317549221.1">
    <property type="nucleotide sequence ID" value="NZ_JAWLKE010000007.1"/>
</dbReference>
<comment type="caution">
    <text evidence="3">The sequence shown here is derived from an EMBL/GenBank/DDBJ whole genome shotgun (WGS) entry which is preliminary data.</text>
</comment>
<dbReference type="EMBL" id="JAWLKE010000007">
    <property type="protein sequence ID" value="MDV6232759.1"/>
    <property type="molecule type" value="Genomic_DNA"/>
</dbReference>